<proteinExistence type="predicted"/>
<dbReference type="AlphaFoldDB" id="V4RGJ8"/>
<evidence type="ECO:0008006" key="4">
    <source>
        <dbReference type="Google" id="ProtNLM"/>
    </source>
</evidence>
<protein>
    <recommendedName>
        <fullName evidence="4">Proteinase inhibitor I42 chagasin domain-containing protein</fullName>
    </recommendedName>
</protein>
<dbReference type="STRING" id="1121022.GCA_000376105_03087"/>
<comment type="caution">
    <text evidence="2">The sequence shown here is derived from an EMBL/GenBank/DDBJ whole genome shotgun (WGS) entry which is preliminary data.</text>
</comment>
<evidence type="ECO:0000313" key="3">
    <source>
        <dbReference type="Proteomes" id="UP000017837"/>
    </source>
</evidence>
<evidence type="ECO:0000256" key="1">
    <source>
        <dbReference type="SAM" id="SignalP"/>
    </source>
</evidence>
<evidence type="ECO:0000313" key="2">
    <source>
        <dbReference type="EMBL" id="ESQ90478.1"/>
    </source>
</evidence>
<keyword evidence="1" id="KW-0732">Signal</keyword>
<reference evidence="2 3" key="1">
    <citation type="journal article" date="2014" name="Nature">
        <title>Sequential evolution of bacterial morphology by co-option of a developmental regulator.</title>
        <authorList>
            <person name="Jiang C."/>
            <person name="Brown P.J."/>
            <person name="Ducret A."/>
            <person name="Brun Y.V."/>
        </authorList>
    </citation>
    <scope>NUCLEOTIDE SEQUENCE [LARGE SCALE GENOMIC DNA]</scope>
    <source>
        <strain evidence="2 3">DSM 16100</strain>
    </source>
</reference>
<dbReference type="RefSeq" id="WP_018082756.1">
    <property type="nucleotide sequence ID" value="NZ_AQWM01000018.1"/>
</dbReference>
<organism evidence="2 3">
    <name type="scientific">Asticcacaulis benevestitus DSM 16100 = ATCC BAA-896</name>
    <dbReference type="NCBI Taxonomy" id="1121022"/>
    <lineage>
        <taxon>Bacteria</taxon>
        <taxon>Pseudomonadati</taxon>
        <taxon>Pseudomonadota</taxon>
        <taxon>Alphaproteobacteria</taxon>
        <taxon>Caulobacterales</taxon>
        <taxon>Caulobacteraceae</taxon>
        <taxon>Asticcacaulis</taxon>
    </lineage>
</organism>
<name>V4RGJ8_9CAUL</name>
<dbReference type="PATRIC" id="fig|1121022.4.peg.2475"/>
<keyword evidence="3" id="KW-1185">Reference proteome</keyword>
<feature type="signal peptide" evidence="1">
    <location>
        <begin position="1"/>
        <end position="24"/>
    </location>
</feature>
<dbReference type="EMBL" id="AWGB01000023">
    <property type="protein sequence ID" value="ESQ90478.1"/>
    <property type="molecule type" value="Genomic_DNA"/>
</dbReference>
<sequence>MIANSLHVSALAVLLMLGACQAPSEPTTAEPASAPLAAADTGSTAALPPPTVAINGRTAIISLPLRLSDNLIWVSSTRMSEADPFVFKGLEIKPGGGPQGTDLAVFFYEADHAGATVLKFGLVPPGKMLVGLPGAIYTGPVAARFETSVTVQ</sequence>
<accession>V4RGJ8</accession>
<feature type="chain" id="PRO_5004726582" description="Proteinase inhibitor I42 chagasin domain-containing protein" evidence="1">
    <location>
        <begin position="25"/>
        <end position="152"/>
    </location>
</feature>
<dbReference type="Proteomes" id="UP000017837">
    <property type="component" value="Unassembled WGS sequence"/>
</dbReference>
<gene>
    <name evidence="2" type="ORF">ABENE_12205</name>
</gene>